<feature type="domain" description="APS kinase" evidence="7">
    <location>
        <begin position="2"/>
        <end position="130"/>
    </location>
</feature>
<sequence>MEATLHSRGIGSYVLDGDNIRFGLNSDLGFTPSDRTENIRRVGEVARLFCDAGLVVVTAFISPYLRDRDLVRSLHPPESFIEVYLNTPLEECERRDDKGLYAKARNGEIPEFTGISAPYEPPLNPELTLDTRTSVDDCLEEIILLLETRGTI</sequence>
<protein>
    <recommendedName>
        <fullName evidence="2">adenylyl-sulfate kinase</fullName>
        <ecNumber evidence="2">2.7.1.25</ecNumber>
    </recommendedName>
</protein>
<dbReference type="SUPFAM" id="SSF52540">
    <property type="entry name" value="P-loop containing nucleoside triphosphate hydrolases"/>
    <property type="match status" value="1"/>
</dbReference>
<dbReference type="GO" id="GO:0000103">
    <property type="term" value="P:sulfate assimilation"/>
    <property type="evidence" value="ECO:0007669"/>
    <property type="project" value="InterPro"/>
</dbReference>
<dbReference type="NCBIfam" id="TIGR00455">
    <property type="entry name" value="apsK"/>
    <property type="match status" value="1"/>
</dbReference>
<comment type="pathway">
    <text evidence="1">Sulfur metabolism.</text>
</comment>
<evidence type="ECO:0000256" key="2">
    <source>
        <dbReference type="ARBA" id="ARBA00012121"/>
    </source>
</evidence>
<keyword evidence="6" id="KW-0067">ATP-binding</keyword>
<gene>
    <name evidence="8" type="ORF">METZ01_LOCUS21318</name>
</gene>
<evidence type="ECO:0000313" key="8">
    <source>
        <dbReference type="EMBL" id="SUZ68464.1"/>
    </source>
</evidence>
<dbReference type="InterPro" id="IPR059117">
    <property type="entry name" value="APS_kinase_dom"/>
</dbReference>
<dbReference type="NCBIfam" id="NF003013">
    <property type="entry name" value="PRK03846.1"/>
    <property type="match status" value="1"/>
</dbReference>
<name>A0A381PPC9_9ZZZZ</name>
<dbReference type="AlphaFoldDB" id="A0A381PPC9"/>
<dbReference type="GO" id="GO:0005524">
    <property type="term" value="F:ATP binding"/>
    <property type="evidence" value="ECO:0007669"/>
    <property type="project" value="UniProtKB-KW"/>
</dbReference>
<dbReference type="Pfam" id="PF01583">
    <property type="entry name" value="APS_kinase"/>
    <property type="match status" value="1"/>
</dbReference>
<dbReference type="InterPro" id="IPR002891">
    <property type="entry name" value="APS"/>
</dbReference>
<evidence type="ECO:0000256" key="1">
    <source>
        <dbReference type="ARBA" id="ARBA00004678"/>
    </source>
</evidence>
<evidence type="ECO:0000256" key="6">
    <source>
        <dbReference type="ARBA" id="ARBA00022840"/>
    </source>
</evidence>
<dbReference type="CDD" id="cd02027">
    <property type="entry name" value="APSK"/>
    <property type="match status" value="1"/>
</dbReference>
<evidence type="ECO:0000256" key="4">
    <source>
        <dbReference type="ARBA" id="ARBA00022741"/>
    </source>
</evidence>
<dbReference type="EC" id="2.7.1.25" evidence="2"/>
<reference evidence="8" key="1">
    <citation type="submission" date="2018-05" db="EMBL/GenBank/DDBJ databases">
        <authorList>
            <person name="Lanie J.A."/>
            <person name="Ng W.-L."/>
            <person name="Kazmierczak K.M."/>
            <person name="Andrzejewski T.M."/>
            <person name="Davidsen T.M."/>
            <person name="Wayne K.J."/>
            <person name="Tettelin H."/>
            <person name="Glass J.I."/>
            <person name="Rusch D."/>
            <person name="Podicherti R."/>
            <person name="Tsui H.-C.T."/>
            <person name="Winkler M.E."/>
        </authorList>
    </citation>
    <scope>NUCLEOTIDE SEQUENCE</scope>
</reference>
<dbReference type="EMBL" id="UINC01001039">
    <property type="protein sequence ID" value="SUZ68464.1"/>
    <property type="molecule type" value="Genomic_DNA"/>
</dbReference>
<evidence type="ECO:0000256" key="3">
    <source>
        <dbReference type="ARBA" id="ARBA00022679"/>
    </source>
</evidence>
<dbReference type="PANTHER" id="PTHR11055:SF1">
    <property type="entry name" value="PAPS SYNTHETASE, ISOFORM D"/>
    <property type="match status" value="1"/>
</dbReference>
<dbReference type="InterPro" id="IPR027417">
    <property type="entry name" value="P-loop_NTPase"/>
</dbReference>
<proteinExistence type="predicted"/>
<keyword evidence="5" id="KW-0418">Kinase</keyword>
<evidence type="ECO:0000256" key="5">
    <source>
        <dbReference type="ARBA" id="ARBA00022777"/>
    </source>
</evidence>
<dbReference type="PANTHER" id="PTHR11055">
    <property type="entry name" value="BIFUNCTIONAL 3'-PHOSPHOADENOSINE 5'-PHOSPHOSULFATE SYNTHASE"/>
    <property type="match status" value="1"/>
</dbReference>
<accession>A0A381PPC9</accession>
<dbReference type="GO" id="GO:0004020">
    <property type="term" value="F:adenylylsulfate kinase activity"/>
    <property type="evidence" value="ECO:0007669"/>
    <property type="project" value="UniProtKB-EC"/>
</dbReference>
<keyword evidence="3" id="KW-0808">Transferase</keyword>
<organism evidence="8">
    <name type="scientific">marine metagenome</name>
    <dbReference type="NCBI Taxonomy" id="408172"/>
    <lineage>
        <taxon>unclassified sequences</taxon>
        <taxon>metagenomes</taxon>
        <taxon>ecological metagenomes</taxon>
    </lineage>
</organism>
<dbReference type="Gene3D" id="3.40.50.300">
    <property type="entry name" value="P-loop containing nucleotide triphosphate hydrolases"/>
    <property type="match status" value="1"/>
</dbReference>
<keyword evidence="4" id="KW-0547">Nucleotide-binding</keyword>
<evidence type="ECO:0000259" key="7">
    <source>
        <dbReference type="Pfam" id="PF01583"/>
    </source>
</evidence>